<keyword evidence="2" id="KW-1185">Reference proteome</keyword>
<dbReference type="Proteomes" id="UP000715441">
    <property type="component" value="Unassembled WGS sequence"/>
</dbReference>
<protein>
    <recommendedName>
        <fullName evidence="3">AbrB/MazE/SpoVT family DNA-binding domain-containing protein</fullName>
    </recommendedName>
</protein>
<name>A0ABX1JIE7_9PSEU</name>
<sequence length="125" mass="13335">MAPLPTVAGRVDLLLAVAAVSRSGRVRDCELLTALGWQPGDRTAVELLDSTIRVRHDPRGRYAINDRGQVFLPVGARKLLGISANTQVALIAFPEHDALLVHPCPVVTAVLAGFFEALTGAPYGR</sequence>
<organism evidence="1 2">
    <name type="scientific">Amycolatopsis acididurans</name>
    <dbReference type="NCBI Taxonomy" id="2724524"/>
    <lineage>
        <taxon>Bacteria</taxon>
        <taxon>Bacillati</taxon>
        <taxon>Actinomycetota</taxon>
        <taxon>Actinomycetes</taxon>
        <taxon>Pseudonocardiales</taxon>
        <taxon>Pseudonocardiaceae</taxon>
        <taxon>Amycolatopsis</taxon>
    </lineage>
</organism>
<comment type="caution">
    <text evidence="1">The sequence shown here is derived from an EMBL/GenBank/DDBJ whole genome shotgun (WGS) entry which is preliminary data.</text>
</comment>
<proteinExistence type="predicted"/>
<dbReference type="RefSeq" id="WP_168524093.1">
    <property type="nucleotide sequence ID" value="NZ_JAAXLS010000096.1"/>
</dbReference>
<gene>
    <name evidence="1" type="ORF">HFP15_41755</name>
</gene>
<accession>A0ABX1JIE7</accession>
<evidence type="ECO:0000313" key="1">
    <source>
        <dbReference type="EMBL" id="NKQ59378.1"/>
    </source>
</evidence>
<evidence type="ECO:0000313" key="2">
    <source>
        <dbReference type="Proteomes" id="UP000715441"/>
    </source>
</evidence>
<evidence type="ECO:0008006" key="3">
    <source>
        <dbReference type="Google" id="ProtNLM"/>
    </source>
</evidence>
<dbReference type="EMBL" id="JAAXLS010000096">
    <property type="protein sequence ID" value="NKQ59378.1"/>
    <property type="molecule type" value="Genomic_DNA"/>
</dbReference>
<reference evidence="1 2" key="1">
    <citation type="submission" date="2020-04" db="EMBL/GenBank/DDBJ databases">
        <title>Novel species.</title>
        <authorList>
            <person name="Teo W.F.A."/>
            <person name="Lipun K."/>
            <person name="Srisuk N."/>
            <person name="Duangmal K."/>
        </authorList>
    </citation>
    <scope>NUCLEOTIDE SEQUENCE [LARGE SCALE GENOMIC DNA]</scope>
    <source>
        <strain evidence="1 2">K13G38</strain>
    </source>
</reference>